<dbReference type="InterPro" id="IPR035024">
    <property type="entry name" value="PLC-gamma_N-SH2"/>
</dbReference>
<proteinExistence type="predicted"/>
<evidence type="ECO:0000259" key="16">
    <source>
        <dbReference type="PROSITE" id="PS50001"/>
    </source>
</evidence>
<dbReference type="PROSITE" id="PS50003">
    <property type="entry name" value="PH_DOMAIN"/>
    <property type="match status" value="2"/>
</dbReference>
<evidence type="ECO:0000259" key="20">
    <source>
        <dbReference type="PROSITE" id="PS50008"/>
    </source>
</evidence>
<dbReference type="PRINTS" id="PR00390">
    <property type="entry name" value="PHPHLIPASEC"/>
</dbReference>
<feature type="region of interest" description="Disordered" evidence="15">
    <location>
        <begin position="504"/>
        <end position="535"/>
    </location>
</feature>
<keyword evidence="5" id="KW-0677">Repeat</keyword>
<keyword evidence="10 14" id="KW-0443">Lipid metabolism</keyword>
<dbReference type="InterPro" id="IPR036028">
    <property type="entry name" value="SH3-like_dom_sf"/>
</dbReference>
<dbReference type="Pfam" id="PF00387">
    <property type="entry name" value="PI-PLC-Y"/>
    <property type="match status" value="1"/>
</dbReference>
<dbReference type="Gene3D" id="3.20.20.190">
    <property type="entry name" value="Phosphatidylinositol (PI) phosphodiesterase"/>
    <property type="match status" value="2"/>
</dbReference>
<dbReference type="PANTHER" id="PTHR10336">
    <property type="entry name" value="PHOSPHOINOSITIDE-SPECIFIC PHOSPHOLIPASE C FAMILY PROTEIN"/>
    <property type="match status" value="1"/>
</dbReference>
<dbReference type="EMBL" id="CAIIXF020000003">
    <property type="protein sequence ID" value="CAH1778916.1"/>
    <property type="molecule type" value="Genomic_DNA"/>
</dbReference>
<dbReference type="FunFam" id="3.20.20.190:FF:000112">
    <property type="match status" value="1"/>
</dbReference>
<evidence type="ECO:0000256" key="4">
    <source>
        <dbReference type="ARBA" id="ARBA00022553"/>
    </source>
</evidence>
<dbReference type="Gene3D" id="2.60.40.150">
    <property type="entry name" value="C2 domain"/>
    <property type="match status" value="1"/>
</dbReference>
<dbReference type="SUPFAM" id="SSF49562">
    <property type="entry name" value="C2 domain (Calcium/lipid-binding domain, CaLB)"/>
    <property type="match status" value="1"/>
</dbReference>
<dbReference type="GO" id="GO:0004435">
    <property type="term" value="F:phosphatidylinositol-4,5-bisphosphate phospholipase C activity"/>
    <property type="evidence" value="ECO:0007669"/>
    <property type="project" value="UniProtKB-EC"/>
</dbReference>
<evidence type="ECO:0000259" key="19">
    <source>
        <dbReference type="PROSITE" id="PS50004"/>
    </source>
</evidence>
<dbReference type="GO" id="GO:0032587">
    <property type="term" value="C:ruffle membrane"/>
    <property type="evidence" value="ECO:0007669"/>
    <property type="project" value="TreeGrafter"/>
</dbReference>
<dbReference type="GO" id="GO:0009395">
    <property type="term" value="P:phospholipid catabolic process"/>
    <property type="evidence" value="ECO:0007669"/>
    <property type="project" value="InterPro"/>
</dbReference>
<evidence type="ECO:0000256" key="9">
    <source>
        <dbReference type="ARBA" id="ARBA00022999"/>
    </source>
</evidence>
<dbReference type="PRINTS" id="PR00401">
    <property type="entry name" value="SH2DOMAIN"/>
</dbReference>
<evidence type="ECO:0000256" key="2">
    <source>
        <dbReference type="ARBA" id="ARBA00012368"/>
    </source>
</evidence>
<evidence type="ECO:0000256" key="11">
    <source>
        <dbReference type="ARBA" id="ARBA00023224"/>
    </source>
</evidence>
<feature type="domain" description="SH2" evidence="16">
    <location>
        <begin position="700"/>
        <end position="794"/>
    </location>
</feature>
<dbReference type="OrthoDB" id="269822at2759"/>
<dbReference type="InterPro" id="IPR000909">
    <property type="entry name" value="PLipase_C_PInositol-sp_X_dom"/>
</dbReference>
<dbReference type="SUPFAM" id="SSF51695">
    <property type="entry name" value="PLC-like phosphodiesterases"/>
    <property type="match status" value="1"/>
</dbReference>
<evidence type="ECO:0000256" key="3">
    <source>
        <dbReference type="ARBA" id="ARBA00022443"/>
    </source>
</evidence>
<dbReference type="Gene3D" id="2.30.29.30">
    <property type="entry name" value="Pleckstrin-homology domain (PH domain)/Phosphotyrosine-binding domain (PTB)"/>
    <property type="match status" value="3"/>
</dbReference>
<dbReference type="EC" id="3.1.4.11" evidence="2 14"/>
<keyword evidence="11" id="KW-0807">Transducer</keyword>
<keyword evidence="9 12" id="KW-0727">SH2 domain</keyword>
<dbReference type="Pfam" id="PF23329">
    <property type="entry name" value="EF_HAND_1_PLCG"/>
    <property type="match status" value="1"/>
</dbReference>
<dbReference type="SMART" id="SM00239">
    <property type="entry name" value="C2"/>
    <property type="match status" value="1"/>
</dbReference>
<dbReference type="GO" id="GO:0051209">
    <property type="term" value="P:release of sequestered calcium ion into cytosol"/>
    <property type="evidence" value="ECO:0007669"/>
    <property type="project" value="TreeGrafter"/>
</dbReference>
<dbReference type="SMART" id="SM00149">
    <property type="entry name" value="PLCYc"/>
    <property type="match status" value="1"/>
</dbReference>
<keyword evidence="3 13" id="KW-0728">SH3 domain</keyword>
<dbReference type="SMART" id="SM00252">
    <property type="entry name" value="SH2"/>
    <property type="match status" value="2"/>
</dbReference>
<keyword evidence="7" id="KW-0106">Calcium</keyword>
<reference evidence="21" key="1">
    <citation type="submission" date="2022-03" db="EMBL/GenBank/DDBJ databases">
        <authorList>
            <person name="Martin C."/>
        </authorList>
    </citation>
    <scope>NUCLEOTIDE SEQUENCE</scope>
</reference>
<dbReference type="GO" id="GO:0010634">
    <property type="term" value="P:positive regulation of epithelial cell migration"/>
    <property type="evidence" value="ECO:0007669"/>
    <property type="project" value="TreeGrafter"/>
</dbReference>
<dbReference type="InterPro" id="IPR035892">
    <property type="entry name" value="C2_domain_sf"/>
</dbReference>
<evidence type="ECO:0000256" key="12">
    <source>
        <dbReference type="PROSITE-ProRule" id="PRU00191"/>
    </source>
</evidence>
<evidence type="ECO:0000256" key="10">
    <source>
        <dbReference type="ARBA" id="ARBA00023098"/>
    </source>
</evidence>
<feature type="domain" description="SH2" evidence="16">
    <location>
        <begin position="546"/>
        <end position="689"/>
    </location>
</feature>
<sequence>MSSNDSLHSQHNIQDIQRILERGLVVTKFFPKKKPERRTGQVKLETRQLMFVKVQGRPEGIVDLREVKEIRQGKKSKDFEKMPEESHKFEQSLCFVILFGNEFRLKTLSLVATNIDEFHVWTRGLQYLVSQTIQAPYPLLVERWLRKEFYGMSNSSKVTLKDIKPWLPKINHKIPNKEIKDKYQAIEGGNRGELEFEQFKQFYHSLIHVSSIFSDHCEQYSKDRKRITAEEFQQFLKLEQKDALGDNIESVKKLMASYLEDPNPMRQVAGQYFTDKEFVDFLFSKHNTILDEKEAKVWMDMTQPMSDYWIASSHNTYLTGDQFSSESSLEAYARCLRMGCRCLELDCWDGPDNMPHIYHGHTLTSKIKFESVLKTIRDHAWVTSEYPLVLSIENHCGLLQQRNMAQAFKEIFGDMLVTEPFSTTEAVMPSPQDLRRKIILKHKKLPDNADSVEWNVPQNNEDTSVFDSDLSNSIKNGIMYLEDPVDKDWRPHYFVLTSTKMYYTEETPSTTQTEEEEEEEEEKEEESNNVTPEGPVNNELHFSERWFHGKLAGGRRGADRVLQDHCHMGDGTFLVRESETFVGDYSLSFWGSNARPFAESLLKDIWGPRLGDGTFLVRHSREFVGDFTLSFWRQNKVNHCRIRSRQELGQTKYYLIENTSFDSLYSLICHYRQNPLRSQEFRIVLKEPVPQPQSHEGKPWYHEDLSNRGAAENMLSRIPYNGAFLIRKRLDRNPSDSTQYAISFRAEGKIKHCRIKQDGRLFIIGSAQFESLNELVEYYEKHPLYRKMKLKYPVNETLVEKIGTDPDADAIYSDGMYADPNDFTSKIKVRALYDYKAQREDELSFCKHAVIININKQDGGWWRGDYGGRKQHWFPSNYVEEFEQDDDSADSTPLGNLQKGTMDVTGCIVDVLNGRGGRNYIFRIVNPTDNSRLEIAASSDDDMFEWVKNIRECANIAEARRMEGRKIERNLRIAREFSDLIVYCRSVPFNPDKYPGKHNEMSSFPETKVERWVTKAKGKTLVQYNRYQFSRVYPKGQRIDSSNYDPVAIWNCGSQLLALNYQTPDKPMQINEGRFIQNGRSGYILKPEFLRREGFDPFDKNSLDGDVEPVTVSLTIIGVRHLIKQGRGIASPFVEVEVLGADYDCNNKYKTGTRVDNGFNPVWNETCEFDILNPPLALIRFSVQDEDMFGDPNFLGQATYPLTSLRTGYRSIALKNGHSEELELASLLVHLEMRNPKESEDFDIYADVQELRDESRELAYQISERERLGDRTTAEQLKRQLNEKEQILLDKNEERRRRNQGRHVVGTGAEAVGWARGNVMNGKR</sequence>
<dbReference type="InterPro" id="IPR001849">
    <property type="entry name" value="PH_domain"/>
</dbReference>
<dbReference type="PROSITE" id="PS50004">
    <property type="entry name" value="C2"/>
    <property type="match status" value="1"/>
</dbReference>
<dbReference type="SUPFAM" id="SSF47473">
    <property type="entry name" value="EF-hand"/>
    <property type="match status" value="1"/>
</dbReference>
<comment type="caution">
    <text evidence="21">The sequence shown here is derived from an EMBL/GenBank/DDBJ whole genome shotgun (WGS) entry which is preliminary data.</text>
</comment>
<dbReference type="InterPro" id="IPR035023">
    <property type="entry name" value="PLC-gamma_C-SH2"/>
</dbReference>
<comment type="catalytic activity">
    <reaction evidence="14">
        <text>a 1,2-diacyl-sn-glycero-3-phospho-(1D-myo-inositol-4,5-bisphosphate) + H2O = 1D-myo-inositol 1,4,5-trisphosphate + a 1,2-diacyl-sn-glycerol + H(+)</text>
        <dbReference type="Rhea" id="RHEA:33179"/>
        <dbReference type="ChEBI" id="CHEBI:15377"/>
        <dbReference type="ChEBI" id="CHEBI:15378"/>
        <dbReference type="ChEBI" id="CHEBI:17815"/>
        <dbReference type="ChEBI" id="CHEBI:58456"/>
        <dbReference type="ChEBI" id="CHEBI:203600"/>
        <dbReference type="EC" id="3.1.4.11"/>
    </reaction>
</comment>
<evidence type="ECO:0000313" key="22">
    <source>
        <dbReference type="Proteomes" id="UP000749559"/>
    </source>
</evidence>
<gene>
    <name evidence="21" type="ORF">OFUS_LOCUS5776</name>
</gene>
<evidence type="ECO:0000256" key="15">
    <source>
        <dbReference type="SAM" id="MobiDB-lite"/>
    </source>
</evidence>
<dbReference type="Gene3D" id="1.10.238.10">
    <property type="entry name" value="EF-hand"/>
    <property type="match status" value="1"/>
</dbReference>
<dbReference type="CDD" id="cd16201">
    <property type="entry name" value="EFh_PI-PLCgamma"/>
    <property type="match status" value="1"/>
</dbReference>
<dbReference type="FunFam" id="2.60.40.150:FF:000199">
    <property type="entry name" value="1-phosphatidylinositol 4,5-bisphosphate phosphodiesterase gamma"/>
    <property type="match status" value="1"/>
</dbReference>
<organism evidence="21 22">
    <name type="scientific">Owenia fusiformis</name>
    <name type="common">Polychaete worm</name>
    <dbReference type="NCBI Taxonomy" id="6347"/>
    <lineage>
        <taxon>Eukaryota</taxon>
        <taxon>Metazoa</taxon>
        <taxon>Spiralia</taxon>
        <taxon>Lophotrochozoa</taxon>
        <taxon>Annelida</taxon>
        <taxon>Polychaeta</taxon>
        <taxon>Sedentaria</taxon>
        <taxon>Canalipalpata</taxon>
        <taxon>Sabellida</taxon>
        <taxon>Oweniida</taxon>
        <taxon>Oweniidae</taxon>
        <taxon>Owenia</taxon>
    </lineage>
</organism>
<dbReference type="Proteomes" id="UP000749559">
    <property type="component" value="Unassembled WGS sequence"/>
</dbReference>
<evidence type="ECO:0000256" key="14">
    <source>
        <dbReference type="RuleBase" id="RU361133"/>
    </source>
</evidence>
<evidence type="ECO:0000256" key="6">
    <source>
        <dbReference type="ARBA" id="ARBA00022801"/>
    </source>
</evidence>
<dbReference type="SMART" id="SM00326">
    <property type="entry name" value="SH3"/>
    <property type="match status" value="1"/>
</dbReference>
<dbReference type="GO" id="GO:0046488">
    <property type="term" value="P:phosphatidylinositol metabolic process"/>
    <property type="evidence" value="ECO:0007669"/>
    <property type="project" value="TreeGrafter"/>
</dbReference>
<name>A0A8S4NBK0_OWEFU</name>
<feature type="domain" description="SH3" evidence="17">
    <location>
        <begin position="824"/>
        <end position="884"/>
    </location>
</feature>
<dbReference type="InterPro" id="IPR017946">
    <property type="entry name" value="PLC-like_Pdiesterase_TIM-brl"/>
</dbReference>
<evidence type="ECO:0000259" key="18">
    <source>
        <dbReference type="PROSITE" id="PS50003"/>
    </source>
</evidence>
<evidence type="ECO:0000256" key="8">
    <source>
        <dbReference type="ARBA" id="ARBA00022963"/>
    </source>
</evidence>
<feature type="domain" description="C2" evidence="19">
    <location>
        <begin position="1092"/>
        <end position="1216"/>
    </location>
</feature>
<dbReference type="PRINTS" id="PR00452">
    <property type="entry name" value="SH3DOMAIN"/>
</dbReference>
<dbReference type="InterPro" id="IPR057061">
    <property type="entry name" value="PLCG_EF-hand_2"/>
</dbReference>
<dbReference type="Gene3D" id="2.30.30.40">
    <property type="entry name" value="SH3 Domains"/>
    <property type="match status" value="1"/>
</dbReference>
<evidence type="ECO:0000256" key="5">
    <source>
        <dbReference type="ARBA" id="ARBA00022737"/>
    </source>
</evidence>
<dbReference type="PROSITE" id="PS50008">
    <property type="entry name" value="PIPLC_Y_DOMAIN"/>
    <property type="match status" value="1"/>
</dbReference>
<dbReference type="SMART" id="SM00233">
    <property type="entry name" value="PH"/>
    <property type="match status" value="2"/>
</dbReference>
<dbReference type="FunFam" id="2.30.30.40:FF:000051">
    <property type="entry name" value="1-phosphatidylinositol 4,5-bisphosphate phosphodiesterase gamma"/>
    <property type="match status" value="1"/>
</dbReference>
<dbReference type="PROSITE" id="PS50001">
    <property type="entry name" value="SH2"/>
    <property type="match status" value="2"/>
</dbReference>
<feature type="compositionally biased region" description="Acidic residues" evidence="15">
    <location>
        <begin position="513"/>
        <end position="527"/>
    </location>
</feature>
<evidence type="ECO:0000256" key="13">
    <source>
        <dbReference type="PROSITE-ProRule" id="PRU00192"/>
    </source>
</evidence>
<feature type="domain" description="PH" evidence="18">
    <location>
        <begin position="919"/>
        <end position="955"/>
    </location>
</feature>
<dbReference type="InterPro" id="IPR016279">
    <property type="entry name" value="PLC-gamma"/>
</dbReference>
<dbReference type="FunFam" id="3.20.20.190:FF:000007">
    <property type="entry name" value="1-phosphatidylinositol 4,5-bisphosphate phosphodiesterase gamma"/>
    <property type="match status" value="1"/>
</dbReference>
<dbReference type="SUPFAM" id="SSF50729">
    <property type="entry name" value="PH domain-like"/>
    <property type="match status" value="1"/>
</dbReference>
<keyword evidence="6 14" id="KW-0378">Hydrolase</keyword>
<dbReference type="Pfam" id="PF00168">
    <property type="entry name" value="C2"/>
    <property type="match status" value="1"/>
</dbReference>
<keyword evidence="22" id="KW-1185">Reference proteome</keyword>
<dbReference type="CDD" id="cd09932">
    <property type="entry name" value="SH2_C-SH2_PLC_gamma_like"/>
    <property type="match status" value="1"/>
</dbReference>
<dbReference type="SUPFAM" id="SSF50044">
    <property type="entry name" value="SH3-domain"/>
    <property type="match status" value="1"/>
</dbReference>
<dbReference type="Pfam" id="PF00017">
    <property type="entry name" value="SH2"/>
    <property type="match status" value="2"/>
</dbReference>
<keyword evidence="4" id="KW-0597">Phosphoprotein</keyword>
<dbReference type="InterPro" id="IPR001452">
    <property type="entry name" value="SH3_domain"/>
</dbReference>
<dbReference type="SMART" id="SM00148">
    <property type="entry name" value="PLCXc"/>
    <property type="match status" value="1"/>
</dbReference>
<dbReference type="CDD" id="cd13362">
    <property type="entry name" value="PH_PLC_gamma"/>
    <property type="match status" value="1"/>
</dbReference>
<dbReference type="PANTHER" id="PTHR10336:SF159">
    <property type="entry name" value="1-PHOSPHATIDYLINOSITOL 4,5-BISPHOSPHATE PHOSPHODIESTERASE GAMMA"/>
    <property type="match status" value="1"/>
</dbReference>
<dbReference type="InterPro" id="IPR000980">
    <property type="entry name" value="SH2"/>
</dbReference>
<dbReference type="Pfam" id="PF23583">
    <property type="entry name" value="EF_HAND_2_PLCG"/>
    <property type="match status" value="1"/>
</dbReference>
<dbReference type="InterPro" id="IPR011993">
    <property type="entry name" value="PH-like_dom_sf"/>
</dbReference>
<evidence type="ECO:0000256" key="1">
    <source>
        <dbReference type="ARBA" id="ARBA00001913"/>
    </source>
</evidence>
<dbReference type="InterPro" id="IPR056586">
    <property type="entry name" value="EF-hand_PLCG1"/>
</dbReference>
<dbReference type="InterPro" id="IPR000008">
    <property type="entry name" value="C2_dom"/>
</dbReference>
<dbReference type="InterPro" id="IPR011992">
    <property type="entry name" value="EF-hand-dom_pair"/>
</dbReference>
<evidence type="ECO:0000256" key="7">
    <source>
        <dbReference type="ARBA" id="ARBA00022837"/>
    </source>
</evidence>
<dbReference type="SUPFAM" id="SSF55550">
    <property type="entry name" value="SH2 domain"/>
    <property type="match status" value="3"/>
</dbReference>
<dbReference type="Pfam" id="PF00388">
    <property type="entry name" value="PI-PLC-X"/>
    <property type="match status" value="1"/>
</dbReference>
<dbReference type="InterPro" id="IPR001711">
    <property type="entry name" value="PLipase_C_Pinositol-sp_Y"/>
</dbReference>
<dbReference type="Pfam" id="PF00018">
    <property type="entry name" value="SH3_1"/>
    <property type="match status" value="1"/>
</dbReference>
<dbReference type="PROSITE" id="PS50002">
    <property type="entry name" value="SH3"/>
    <property type="match status" value="1"/>
</dbReference>
<evidence type="ECO:0000259" key="17">
    <source>
        <dbReference type="PROSITE" id="PS50002"/>
    </source>
</evidence>
<accession>A0A8S4NBK0</accession>
<feature type="domain" description="PI-PLC Y-box" evidence="20">
    <location>
        <begin position="977"/>
        <end position="1091"/>
    </location>
</feature>
<dbReference type="PIRSF" id="PIRSF000952">
    <property type="entry name" value="PLC-gamma"/>
    <property type="match status" value="1"/>
</dbReference>
<dbReference type="FunFam" id="3.30.505.10:FF:000011">
    <property type="entry name" value="1-phosphatidylinositol 4,5-bisphosphate phosphodiesterase gamma"/>
    <property type="match status" value="1"/>
</dbReference>
<dbReference type="GO" id="GO:0048015">
    <property type="term" value="P:phosphatidylinositol-mediated signaling"/>
    <property type="evidence" value="ECO:0007669"/>
    <property type="project" value="TreeGrafter"/>
</dbReference>
<dbReference type="CDD" id="cd00275">
    <property type="entry name" value="C2_PLC_like"/>
    <property type="match status" value="1"/>
</dbReference>
<dbReference type="CDD" id="cd11825">
    <property type="entry name" value="SH3_PLCgamma"/>
    <property type="match status" value="1"/>
</dbReference>
<evidence type="ECO:0000313" key="21">
    <source>
        <dbReference type="EMBL" id="CAH1778916.1"/>
    </source>
</evidence>
<comment type="cofactor">
    <cofactor evidence="1">
        <name>Ca(2+)</name>
        <dbReference type="ChEBI" id="CHEBI:29108"/>
    </cofactor>
</comment>
<dbReference type="CDD" id="cd08592">
    <property type="entry name" value="PI-PLCc_gamma"/>
    <property type="match status" value="1"/>
</dbReference>
<dbReference type="InterPro" id="IPR036860">
    <property type="entry name" value="SH2_dom_sf"/>
</dbReference>
<feature type="domain" description="PH" evidence="18">
    <location>
        <begin position="18"/>
        <end position="130"/>
    </location>
</feature>
<dbReference type="InterPro" id="IPR001192">
    <property type="entry name" value="PI-PLC_fam"/>
</dbReference>
<protein>
    <recommendedName>
        <fullName evidence="2 14">Phosphoinositide phospholipase C</fullName>
        <ecNumber evidence="2 14">3.1.4.11</ecNumber>
    </recommendedName>
</protein>
<dbReference type="FunFam" id="3.30.505.10:FF:000009">
    <property type="entry name" value="1-phosphatidylinositol 4,5-bisphosphate phosphodiesterase gamma"/>
    <property type="match status" value="1"/>
</dbReference>
<keyword evidence="8 14" id="KW-0442">Lipid degradation</keyword>
<dbReference type="PROSITE" id="PS50007">
    <property type="entry name" value="PIPLC_X_DOMAIN"/>
    <property type="match status" value="1"/>
</dbReference>
<dbReference type="CDD" id="cd10341">
    <property type="entry name" value="SH2_N-SH2_PLC_gamma_like"/>
    <property type="match status" value="1"/>
</dbReference>
<dbReference type="Gene3D" id="3.30.505.10">
    <property type="entry name" value="SH2 domain"/>
    <property type="match status" value="2"/>
</dbReference>